<evidence type="ECO:0000256" key="7">
    <source>
        <dbReference type="RuleBase" id="RU363032"/>
    </source>
</evidence>
<dbReference type="Proteomes" id="UP000324738">
    <property type="component" value="Unassembled WGS sequence"/>
</dbReference>
<comment type="subcellular location">
    <subcellularLocation>
        <location evidence="1 7">Cell membrane</location>
        <topology evidence="1 7">Multi-pass membrane protein</topology>
    </subcellularLocation>
</comment>
<dbReference type="OrthoDB" id="9815258at2"/>
<keyword evidence="2 7" id="KW-0813">Transport</keyword>
<evidence type="ECO:0000313" key="9">
    <source>
        <dbReference type="EMBL" id="KAA0971573.1"/>
    </source>
</evidence>
<gene>
    <name evidence="9" type="ORF">FPY71_00060</name>
</gene>
<evidence type="ECO:0000256" key="1">
    <source>
        <dbReference type="ARBA" id="ARBA00004651"/>
    </source>
</evidence>
<dbReference type="InterPro" id="IPR000515">
    <property type="entry name" value="MetI-like"/>
</dbReference>
<protein>
    <submittedName>
        <fullName evidence="9">ABC transporter permease subunit</fullName>
    </submittedName>
</protein>
<dbReference type="EMBL" id="VTWH01000001">
    <property type="protein sequence ID" value="KAA0971573.1"/>
    <property type="molecule type" value="Genomic_DNA"/>
</dbReference>
<keyword evidence="5 7" id="KW-1133">Transmembrane helix</keyword>
<dbReference type="PANTHER" id="PTHR47737">
    <property type="entry name" value="GLYCINE BETAINE/PROLINE BETAINE TRANSPORT SYSTEM PERMEASE PROTEIN PROW"/>
    <property type="match status" value="1"/>
</dbReference>
<dbReference type="PROSITE" id="PS50928">
    <property type="entry name" value="ABC_TM1"/>
    <property type="match status" value="1"/>
</dbReference>
<dbReference type="InterPro" id="IPR035906">
    <property type="entry name" value="MetI-like_sf"/>
</dbReference>
<dbReference type="SUPFAM" id="SSF161098">
    <property type="entry name" value="MetI-like"/>
    <property type="match status" value="1"/>
</dbReference>
<dbReference type="GO" id="GO:0015226">
    <property type="term" value="F:carnitine transmembrane transporter activity"/>
    <property type="evidence" value="ECO:0007669"/>
    <property type="project" value="TreeGrafter"/>
</dbReference>
<feature type="transmembrane region" description="Helical" evidence="7">
    <location>
        <begin position="141"/>
        <end position="167"/>
    </location>
</feature>
<feature type="transmembrane region" description="Helical" evidence="7">
    <location>
        <begin position="42"/>
        <end position="64"/>
    </location>
</feature>
<feature type="transmembrane region" description="Helical" evidence="7">
    <location>
        <begin position="70"/>
        <end position="90"/>
    </location>
</feature>
<name>A0A5B0DYI8_9HYPH</name>
<dbReference type="GO" id="GO:0015871">
    <property type="term" value="P:choline transport"/>
    <property type="evidence" value="ECO:0007669"/>
    <property type="project" value="TreeGrafter"/>
</dbReference>
<dbReference type="GO" id="GO:0043190">
    <property type="term" value="C:ATP-binding cassette (ABC) transporter complex"/>
    <property type="evidence" value="ECO:0007669"/>
    <property type="project" value="TreeGrafter"/>
</dbReference>
<keyword evidence="4 7" id="KW-0812">Transmembrane</keyword>
<dbReference type="FunFam" id="1.10.3720.10:FF:000001">
    <property type="entry name" value="Glycine betaine ABC transporter, permease"/>
    <property type="match status" value="1"/>
</dbReference>
<dbReference type="PANTHER" id="PTHR47737:SF1">
    <property type="entry name" value="GLYCINE BETAINE_PROLINE BETAINE TRANSPORT SYSTEM PERMEASE PROTEIN PROW"/>
    <property type="match status" value="1"/>
</dbReference>
<organism evidence="9 10">
    <name type="scientific">Aureimonas fodinaquatilis</name>
    <dbReference type="NCBI Taxonomy" id="2565783"/>
    <lineage>
        <taxon>Bacteria</taxon>
        <taxon>Pseudomonadati</taxon>
        <taxon>Pseudomonadota</taxon>
        <taxon>Alphaproteobacteria</taxon>
        <taxon>Hyphomicrobiales</taxon>
        <taxon>Aurantimonadaceae</taxon>
        <taxon>Aureimonas</taxon>
    </lineage>
</organism>
<dbReference type="GO" id="GO:0005275">
    <property type="term" value="F:amine transmembrane transporter activity"/>
    <property type="evidence" value="ECO:0007669"/>
    <property type="project" value="TreeGrafter"/>
</dbReference>
<sequence>MDFLTSFRFDGAFDRTVDDGIDWLNDNLAFLFDAIRAALDSALFALNWALSMPWWLFVTLTVAASWRLSGLGLALFAAIALAMCQAAGLWEMLIETLALVILATLIALAIGIPLGILGARWRRFGKVLEPAMDTLQTLPPYVYLLPAIALIGFGGASAVVATMILAVPPTVRLTMLGIRHIPTERIELARSLGATSTAQLVRVELPSAMPSILAGVNQSLMMALGMAVIAGIIGAGGLGSEVYRAVRYLEIGRAVDAGLAIVVLSILLDRLSAGIAERFLKTGGTTRG</sequence>
<evidence type="ECO:0000256" key="3">
    <source>
        <dbReference type="ARBA" id="ARBA00022475"/>
    </source>
</evidence>
<dbReference type="RefSeq" id="WP_149296420.1">
    <property type="nucleotide sequence ID" value="NZ_VTWH01000001.1"/>
</dbReference>
<comment type="similarity">
    <text evidence="7">Belongs to the binding-protein-dependent transport system permease family.</text>
</comment>
<evidence type="ECO:0000259" key="8">
    <source>
        <dbReference type="PROSITE" id="PS50928"/>
    </source>
</evidence>
<dbReference type="Gene3D" id="1.10.3720.10">
    <property type="entry name" value="MetI-like"/>
    <property type="match status" value="1"/>
</dbReference>
<reference evidence="9 10" key="1">
    <citation type="submission" date="2019-08" db="EMBL/GenBank/DDBJ databases">
        <title>Aureimonas fodiniaquatilis sp. nov., isolated from a coal mine wastewater.</title>
        <authorList>
            <person name="Kim W."/>
        </authorList>
    </citation>
    <scope>NUCLEOTIDE SEQUENCE [LARGE SCALE GENOMIC DNA]</scope>
    <source>
        <strain evidence="9 10">CAU 1482</strain>
    </source>
</reference>
<keyword evidence="3" id="KW-1003">Cell membrane</keyword>
<evidence type="ECO:0000256" key="6">
    <source>
        <dbReference type="ARBA" id="ARBA00023136"/>
    </source>
</evidence>
<comment type="caution">
    <text evidence="9">The sequence shown here is derived from an EMBL/GenBank/DDBJ whole genome shotgun (WGS) entry which is preliminary data.</text>
</comment>
<dbReference type="GO" id="GO:0031460">
    <property type="term" value="P:glycine betaine transport"/>
    <property type="evidence" value="ECO:0007669"/>
    <property type="project" value="TreeGrafter"/>
</dbReference>
<evidence type="ECO:0000256" key="2">
    <source>
        <dbReference type="ARBA" id="ARBA00022448"/>
    </source>
</evidence>
<evidence type="ECO:0000313" key="10">
    <source>
        <dbReference type="Proteomes" id="UP000324738"/>
    </source>
</evidence>
<accession>A0A5B0DYI8</accession>
<feature type="domain" description="ABC transmembrane type-1" evidence="8">
    <location>
        <begin position="93"/>
        <end position="272"/>
    </location>
</feature>
<feature type="transmembrane region" description="Helical" evidence="7">
    <location>
        <begin position="97"/>
        <end position="121"/>
    </location>
</feature>
<evidence type="ECO:0000256" key="4">
    <source>
        <dbReference type="ARBA" id="ARBA00022692"/>
    </source>
</evidence>
<feature type="transmembrane region" description="Helical" evidence="7">
    <location>
        <begin position="219"/>
        <end position="239"/>
    </location>
</feature>
<keyword evidence="6 7" id="KW-0472">Membrane</keyword>
<dbReference type="AlphaFoldDB" id="A0A5B0DYI8"/>
<dbReference type="Pfam" id="PF00528">
    <property type="entry name" value="BPD_transp_1"/>
    <property type="match status" value="1"/>
</dbReference>
<proteinExistence type="inferred from homology"/>
<keyword evidence="10" id="KW-1185">Reference proteome</keyword>
<dbReference type="CDD" id="cd06261">
    <property type="entry name" value="TM_PBP2"/>
    <property type="match status" value="1"/>
</dbReference>
<evidence type="ECO:0000256" key="5">
    <source>
        <dbReference type="ARBA" id="ARBA00022989"/>
    </source>
</evidence>